<reference evidence="1" key="1">
    <citation type="submission" date="2013-12" db="EMBL/GenBank/DDBJ databases">
        <title>A Varibaculum cambriense genome reconstructed from a premature infant gut community with otherwise low bacterial novelty that shifts toward anaerobic metabolism during the third week of life.</title>
        <authorList>
            <person name="Brown C.T."/>
            <person name="Sharon I."/>
            <person name="Thomas B.C."/>
            <person name="Castelle C.J."/>
            <person name="Morowitz M.J."/>
            <person name="Banfield J.F."/>
        </authorList>
    </citation>
    <scope>NUCLEOTIDE SEQUENCE</scope>
</reference>
<feature type="non-terminal residue" evidence="1">
    <location>
        <position position="30"/>
    </location>
</feature>
<dbReference type="AlphaFoldDB" id="W1YPL6"/>
<name>W1YPL6_9ZZZZ</name>
<comment type="caution">
    <text evidence="1">The sequence shown here is derived from an EMBL/GenBank/DDBJ whole genome shotgun (WGS) entry which is preliminary data.</text>
</comment>
<gene>
    <name evidence="1" type="ORF">Q604_UNBC01715G0001</name>
</gene>
<protein>
    <submittedName>
        <fullName evidence="1">Uncharacterized protein</fullName>
    </submittedName>
</protein>
<dbReference type="EMBL" id="AZMM01001715">
    <property type="protein sequence ID" value="ETJ44256.1"/>
    <property type="molecule type" value="Genomic_DNA"/>
</dbReference>
<proteinExistence type="predicted"/>
<evidence type="ECO:0000313" key="1">
    <source>
        <dbReference type="EMBL" id="ETJ44256.1"/>
    </source>
</evidence>
<organism evidence="1">
    <name type="scientific">human gut metagenome</name>
    <dbReference type="NCBI Taxonomy" id="408170"/>
    <lineage>
        <taxon>unclassified sequences</taxon>
        <taxon>metagenomes</taxon>
        <taxon>organismal metagenomes</taxon>
    </lineage>
</organism>
<accession>W1YPL6</accession>
<sequence>MNTERIKKFVGGQAVIEGVMMRGPGVTATA</sequence>